<dbReference type="EMBL" id="CM039430">
    <property type="protein sequence ID" value="KAI4345275.1"/>
    <property type="molecule type" value="Genomic_DNA"/>
</dbReference>
<gene>
    <name evidence="1" type="ORF">L6164_012412</name>
</gene>
<organism evidence="1 2">
    <name type="scientific">Bauhinia variegata</name>
    <name type="common">Purple orchid tree</name>
    <name type="synonym">Phanera variegata</name>
    <dbReference type="NCBI Taxonomy" id="167791"/>
    <lineage>
        <taxon>Eukaryota</taxon>
        <taxon>Viridiplantae</taxon>
        <taxon>Streptophyta</taxon>
        <taxon>Embryophyta</taxon>
        <taxon>Tracheophyta</taxon>
        <taxon>Spermatophyta</taxon>
        <taxon>Magnoliopsida</taxon>
        <taxon>eudicotyledons</taxon>
        <taxon>Gunneridae</taxon>
        <taxon>Pentapetalae</taxon>
        <taxon>rosids</taxon>
        <taxon>fabids</taxon>
        <taxon>Fabales</taxon>
        <taxon>Fabaceae</taxon>
        <taxon>Cercidoideae</taxon>
        <taxon>Cercideae</taxon>
        <taxon>Bauhiniinae</taxon>
        <taxon>Bauhinia</taxon>
    </lineage>
</organism>
<reference evidence="1 2" key="1">
    <citation type="journal article" date="2022" name="DNA Res.">
        <title>Chromosomal-level genome assembly of the orchid tree Bauhinia variegata (Leguminosae; Cercidoideae) supports the allotetraploid origin hypothesis of Bauhinia.</title>
        <authorList>
            <person name="Zhong Y."/>
            <person name="Chen Y."/>
            <person name="Zheng D."/>
            <person name="Pang J."/>
            <person name="Liu Y."/>
            <person name="Luo S."/>
            <person name="Meng S."/>
            <person name="Qian L."/>
            <person name="Wei D."/>
            <person name="Dai S."/>
            <person name="Zhou R."/>
        </authorList>
    </citation>
    <scope>NUCLEOTIDE SEQUENCE [LARGE SCALE GENOMIC DNA]</scope>
    <source>
        <strain evidence="1">BV-YZ2020</strain>
    </source>
</reference>
<protein>
    <submittedName>
        <fullName evidence="1">Uncharacterized protein</fullName>
    </submittedName>
</protein>
<name>A0ACB9PF66_BAUVA</name>
<evidence type="ECO:0000313" key="2">
    <source>
        <dbReference type="Proteomes" id="UP000828941"/>
    </source>
</evidence>
<accession>A0ACB9PF66</accession>
<proteinExistence type="predicted"/>
<comment type="caution">
    <text evidence="1">The sequence shown here is derived from an EMBL/GenBank/DDBJ whole genome shotgun (WGS) entry which is preliminary data.</text>
</comment>
<sequence>MKWSELESSSSSGCKEHPNNKQAPGVCSSCLREKLAQLYVVNLEMDQSFDFDDPSSLSLQPQPQTQPKPVISAPSYRRRYRRNASDGMASAVSRSSMLSFNQCHGFNKSRSVVRDRNFSGRKKKGFWSKLLIFTGKETAAITREQRA</sequence>
<keyword evidence="2" id="KW-1185">Reference proteome</keyword>
<evidence type="ECO:0000313" key="1">
    <source>
        <dbReference type="EMBL" id="KAI4345275.1"/>
    </source>
</evidence>
<dbReference type="Proteomes" id="UP000828941">
    <property type="component" value="Chromosome 5"/>
</dbReference>